<reference evidence="1 2" key="1">
    <citation type="submission" date="2012-02" db="EMBL/GenBank/DDBJ databases">
        <title>Complete genome sequence of Actinoplanes missouriensis 431 (= NBRC 102363).</title>
        <authorList>
            <person name="Ohnishi Y."/>
            <person name="Ishikawa J."/>
            <person name="Sekine M."/>
            <person name="Hosoyama A."/>
            <person name="Harada T."/>
            <person name="Narita H."/>
            <person name="Hata T."/>
            <person name="Konno Y."/>
            <person name="Tutikane K."/>
            <person name="Fujita N."/>
            <person name="Horinouchi S."/>
            <person name="Hayakawa M."/>
        </authorList>
    </citation>
    <scope>NUCLEOTIDE SEQUENCE [LARGE SCALE GENOMIC DNA]</scope>
    <source>
        <strain evidence="2">ATCC 14538 / DSM 43046 / CBS 188.64 / JCM 3121 / NBRC 102363 / NCIMB 12654 / NRRL B-3342 / UNCC 431</strain>
    </source>
</reference>
<dbReference type="HOGENOM" id="CLU_2366565_0_0_11"/>
<dbReference type="RefSeq" id="WP_014446283.1">
    <property type="nucleotide sequence ID" value="NC_017093.1"/>
</dbReference>
<proteinExistence type="predicted"/>
<keyword evidence="2" id="KW-1185">Reference proteome</keyword>
<protein>
    <submittedName>
        <fullName evidence="1">Uncharacterized protein</fullName>
    </submittedName>
</protein>
<dbReference type="EMBL" id="AP012319">
    <property type="protein sequence ID" value="BAL91396.1"/>
    <property type="molecule type" value="Genomic_DNA"/>
</dbReference>
<evidence type="ECO:0000313" key="1">
    <source>
        <dbReference type="EMBL" id="BAL91396.1"/>
    </source>
</evidence>
<sequence>MRQVYAHQAVLVPAPDESAVAAALAGHDVVVHLRGDRLRLLFAAEPHRVDRVRSLIDDALAGGGWELISSGCTRVDPEERLEARQLLRANRPKEE</sequence>
<dbReference type="STRING" id="512565.AMIS_61760"/>
<accession>I0HEF9</accession>
<dbReference type="AlphaFoldDB" id="I0HEF9"/>
<dbReference type="KEGG" id="ams:AMIS_61760"/>
<dbReference type="PATRIC" id="fig|512565.3.peg.6171"/>
<evidence type="ECO:0000313" key="2">
    <source>
        <dbReference type="Proteomes" id="UP000007882"/>
    </source>
</evidence>
<organism evidence="1 2">
    <name type="scientific">Actinoplanes missouriensis (strain ATCC 14538 / DSM 43046 / CBS 188.64 / JCM 3121 / NBRC 102363 / NCIMB 12654 / NRRL B-3342 / UNCC 431)</name>
    <dbReference type="NCBI Taxonomy" id="512565"/>
    <lineage>
        <taxon>Bacteria</taxon>
        <taxon>Bacillati</taxon>
        <taxon>Actinomycetota</taxon>
        <taxon>Actinomycetes</taxon>
        <taxon>Micromonosporales</taxon>
        <taxon>Micromonosporaceae</taxon>
        <taxon>Actinoplanes</taxon>
    </lineage>
</organism>
<dbReference type="OrthoDB" id="3785690at2"/>
<gene>
    <name evidence="1" type="ordered locus">AMIS_61760</name>
</gene>
<dbReference type="Proteomes" id="UP000007882">
    <property type="component" value="Chromosome"/>
</dbReference>
<name>I0HEF9_ACTM4</name>